<name>F9P5I1_STRCV</name>
<dbReference type="InterPro" id="IPR029058">
    <property type="entry name" value="AB_hydrolase_fold"/>
</dbReference>
<dbReference type="Proteomes" id="UP000003287">
    <property type="component" value="Unassembled WGS sequence"/>
</dbReference>
<gene>
    <name evidence="1" type="ORF">HMPREF1042_0735</name>
</gene>
<organism evidence="1 2">
    <name type="scientific">Streptococcus constellatus subsp. pharyngis SK1060 = CCUG 46377</name>
    <dbReference type="NCBI Taxonomy" id="1035184"/>
    <lineage>
        <taxon>Bacteria</taxon>
        <taxon>Bacillati</taxon>
        <taxon>Bacillota</taxon>
        <taxon>Bacilli</taxon>
        <taxon>Lactobacillales</taxon>
        <taxon>Streptococcaceae</taxon>
        <taxon>Streptococcus</taxon>
        <taxon>Streptococcus anginosus group</taxon>
    </lineage>
</organism>
<dbReference type="SUPFAM" id="SSF53474">
    <property type="entry name" value="alpha/beta-Hydrolases"/>
    <property type="match status" value="1"/>
</dbReference>
<proteinExistence type="predicted"/>
<sequence>MYWGAQGGMIAQHLTLDFPEKVKKLVLAVMADQSTSLLEKRVKNWLLLAREGIIQNRCWI</sequence>
<evidence type="ECO:0000313" key="2">
    <source>
        <dbReference type="Proteomes" id="UP000003287"/>
    </source>
</evidence>
<evidence type="ECO:0000313" key="1">
    <source>
        <dbReference type="EMBL" id="EGV10854.1"/>
    </source>
</evidence>
<accession>F9P5I1</accession>
<reference evidence="1 2" key="1">
    <citation type="submission" date="2011-06" db="EMBL/GenBank/DDBJ databases">
        <authorList>
            <person name="Harkins D.M."/>
            <person name="Madupu R."/>
            <person name="Durkin A.S."/>
            <person name="Torralba M."/>
            <person name="Methe B."/>
            <person name="Sutton G.G."/>
            <person name="Nelson K.E."/>
        </authorList>
    </citation>
    <scope>NUCLEOTIDE SEQUENCE [LARGE SCALE GENOMIC DNA]</scope>
    <source>
        <strain evidence="1 2">SK1060</strain>
    </source>
</reference>
<dbReference type="EMBL" id="AFUP01000001">
    <property type="protein sequence ID" value="EGV10854.1"/>
    <property type="molecule type" value="Genomic_DNA"/>
</dbReference>
<protein>
    <submittedName>
        <fullName evidence="1">Uncharacterized protein</fullName>
    </submittedName>
</protein>
<dbReference type="AlphaFoldDB" id="F9P5I1"/>